<evidence type="ECO:0000313" key="7">
    <source>
        <dbReference type="Proteomes" id="UP000070544"/>
    </source>
</evidence>
<feature type="disulfide bond" evidence="2">
    <location>
        <begin position="393"/>
        <end position="407"/>
    </location>
</feature>
<reference evidence="6 7" key="1">
    <citation type="journal article" date="2015" name="Genome Biol. Evol.">
        <title>Phylogenomic analyses indicate that early fungi evolved digesting cell walls of algal ancestors of land plants.</title>
        <authorList>
            <person name="Chang Y."/>
            <person name="Wang S."/>
            <person name="Sekimoto S."/>
            <person name="Aerts A.L."/>
            <person name="Choi C."/>
            <person name="Clum A."/>
            <person name="LaButti K.M."/>
            <person name="Lindquist E.A."/>
            <person name="Yee Ngan C."/>
            <person name="Ohm R.A."/>
            <person name="Salamov A.A."/>
            <person name="Grigoriev I.V."/>
            <person name="Spatafora J.W."/>
            <person name="Berbee M.L."/>
        </authorList>
    </citation>
    <scope>NUCLEOTIDE SEQUENCE [LARGE SCALE GENOMIC DNA]</scope>
    <source>
        <strain evidence="6 7">JEL478</strain>
    </source>
</reference>
<dbReference type="Pfam" id="PF00187">
    <property type="entry name" value="Chitin_bind_1"/>
    <property type="match status" value="1"/>
</dbReference>
<dbReference type="InterPro" id="IPR036861">
    <property type="entry name" value="Endochitinase-like_sf"/>
</dbReference>
<dbReference type="PROSITE" id="PS50941">
    <property type="entry name" value="CHIT_BIND_I_2"/>
    <property type="match status" value="2"/>
</dbReference>
<dbReference type="PANTHER" id="PTHR10900:SF77">
    <property type="entry name" value="FI19380P1"/>
    <property type="match status" value="1"/>
</dbReference>
<organism evidence="6 7">
    <name type="scientific">Gonapodya prolifera (strain JEL478)</name>
    <name type="common">Monoblepharis prolifera</name>
    <dbReference type="NCBI Taxonomy" id="1344416"/>
    <lineage>
        <taxon>Eukaryota</taxon>
        <taxon>Fungi</taxon>
        <taxon>Fungi incertae sedis</taxon>
        <taxon>Chytridiomycota</taxon>
        <taxon>Chytridiomycota incertae sedis</taxon>
        <taxon>Monoblepharidomycetes</taxon>
        <taxon>Monoblepharidales</taxon>
        <taxon>Gonapodyaceae</taxon>
        <taxon>Gonapodya</taxon>
    </lineage>
</organism>
<dbReference type="Gene3D" id="2.30.180.10">
    <property type="entry name" value="FAS1 domain"/>
    <property type="match status" value="2"/>
</dbReference>
<dbReference type="InterPro" id="IPR050904">
    <property type="entry name" value="Adhesion/Biosynth-related"/>
</dbReference>
<feature type="domain" description="FAS1" evidence="4">
    <location>
        <begin position="186"/>
        <end position="316"/>
    </location>
</feature>
<evidence type="ECO:0000256" key="3">
    <source>
        <dbReference type="SAM" id="SignalP"/>
    </source>
</evidence>
<proteinExistence type="predicted"/>
<dbReference type="OrthoDB" id="286301at2759"/>
<feature type="domain" description="FAS1" evidence="4">
    <location>
        <begin position="26"/>
        <end position="179"/>
    </location>
</feature>
<dbReference type="PANTHER" id="PTHR10900">
    <property type="entry name" value="PERIOSTIN-RELATED"/>
    <property type="match status" value="1"/>
</dbReference>
<comment type="caution">
    <text evidence="2">Lacks conserved residue(s) required for the propagation of feature annotation.</text>
</comment>
<dbReference type="SMART" id="SM00270">
    <property type="entry name" value="ChtBD1"/>
    <property type="match status" value="2"/>
</dbReference>
<feature type="disulfide bond" evidence="2">
    <location>
        <begin position="344"/>
        <end position="358"/>
    </location>
</feature>
<dbReference type="EMBL" id="KQ965735">
    <property type="protein sequence ID" value="KXS20504.1"/>
    <property type="molecule type" value="Genomic_DNA"/>
</dbReference>
<feature type="disulfide bond" evidence="2">
    <location>
        <begin position="388"/>
        <end position="400"/>
    </location>
</feature>
<dbReference type="InterPro" id="IPR036378">
    <property type="entry name" value="FAS1_dom_sf"/>
</dbReference>
<gene>
    <name evidence="6" type="ORF">M427DRAFT_66491</name>
</gene>
<dbReference type="Pfam" id="PF02469">
    <property type="entry name" value="Fasciclin"/>
    <property type="match status" value="2"/>
</dbReference>
<protein>
    <submittedName>
        <fullName evidence="6">Carbohydrate-binding module family 18 protein</fullName>
    </submittedName>
</protein>
<evidence type="ECO:0000313" key="6">
    <source>
        <dbReference type="EMBL" id="KXS20504.1"/>
    </source>
</evidence>
<dbReference type="GO" id="GO:0005615">
    <property type="term" value="C:extracellular space"/>
    <property type="evidence" value="ECO:0007669"/>
    <property type="project" value="TreeGrafter"/>
</dbReference>
<dbReference type="InterPro" id="IPR000782">
    <property type="entry name" value="FAS1_domain"/>
</dbReference>
<keyword evidence="1 2" id="KW-0147">Chitin-binding</keyword>
<keyword evidence="2" id="KW-1015">Disulfide bond</keyword>
<feature type="domain" description="Chitin-binding type-1" evidence="5">
    <location>
        <begin position="378"/>
        <end position="420"/>
    </location>
</feature>
<dbReference type="AlphaFoldDB" id="A0A139AUX7"/>
<dbReference type="Gene3D" id="3.30.60.10">
    <property type="entry name" value="Endochitinase-like"/>
    <property type="match status" value="2"/>
</dbReference>
<feature type="signal peptide" evidence="3">
    <location>
        <begin position="1"/>
        <end position="20"/>
    </location>
</feature>
<dbReference type="InterPro" id="IPR001002">
    <property type="entry name" value="Chitin-bd_1"/>
</dbReference>
<dbReference type="GO" id="GO:0008061">
    <property type="term" value="F:chitin binding"/>
    <property type="evidence" value="ECO:0007669"/>
    <property type="project" value="UniProtKB-UniRule"/>
</dbReference>
<name>A0A139AUX7_GONPJ</name>
<dbReference type="PROSITE" id="PS00026">
    <property type="entry name" value="CHIT_BIND_I_1"/>
    <property type="match status" value="1"/>
</dbReference>
<evidence type="ECO:0000256" key="2">
    <source>
        <dbReference type="PROSITE-ProRule" id="PRU00261"/>
    </source>
</evidence>
<evidence type="ECO:0000259" key="5">
    <source>
        <dbReference type="PROSITE" id="PS50941"/>
    </source>
</evidence>
<dbReference type="SUPFAM" id="SSF57016">
    <property type="entry name" value="Plant lectins/antimicrobial peptides"/>
    <property type="match status" value="2"/>
</dbReference>
<evidence type="ECO:0000256" key="1">
    <source>
        <dbReference type="ARBA" id="ARBA00022669"/>
    </source>
</evidence>
<dbReference type="SUPFAM" id="SSF82153">
    <property type="entry name" value="FAS1 domain"/>
    <property type="match status" value="2"/>
</dbReference>
<dbReference type="InterPro" id="IPR018371">
    <property type="entry name" value="Chitin-binding_1_CS"/>
</dbReference>
<evidence type="ECO:0000259" key="4">
    <source>
        <dbReference type="PROSITE" id="PS50213"/>
    </source>
</evidence>
<feature type="domain" description="Chitin-binding type-1" evidence="5">
    <location>
        <begin position="330"/>
        <end position="372"/>
    </location>
</feature>
<dbReference type="SMART" id="SM00554">
    <property type="entry name" value="FAS1"/>
    <property type="match status" value="2"/>
</dbReference>
<dbReference type="CDD" id="cd00035">
    <property type="entry name" value="ChtBD1"/>
    <property type="match status" value="2"/>
</dbReference>
<dbReference type="PROSITE" id="PS50213">
    <property type="entry name" value="FAS1"/>
    <property type="match status" value="2"/>
</dbReference>
<dbReference type="Proteomes" id="UP000070544">
    <property type="component" value="Unassembled WGS sequence"/>
</dbReference>
<feature type="chain" id="PRO_5007296444" evidence="3">
    <location>
        <begin position="21"/>
        <end position="420"/>
    </location>
</feature>
<keyword evidence="7" id="KW-1185">Reference proteome</keyword>
<dbReference type="STRING" id="1344416.A0A139AUX7"/>
<sequence length="420" mass="42582">MRTALLSSIVALALSVGSSAQTLLQAATAVVPAGKSYNLTTLQSLLSPSVLGNDTFNTLAAALGGGANLTVFAPTDTAFAATIQALGGVQSVTPLVPQILSYHVSTSIVSVDYLKANKVSFIPTLLGNSSLSLIKPQVLGVAVGSDGKVSIEYGLNEAAKVIDTVVTSNGVIHVIDSVLIPPVNASATITAINAANQAPVTFKNLAAALVANDLLTAVDTVTPITIFAPLDVGFEAVAASLNSGQLEAYLKTVLTYHVIGGAAAYFPPSGSYQTLAGENITVVSETTNYTVTINGQPVLDTVLLTNGVVHVIKDVLIPPSIAKVLTPSSDGSCGKDKGTCGAGCCSQYGYCGTSSAYCDSGCQLLYGKQCATPAPSLEGKCGPGVGSCGDGYCCSHFGYCGKSDAYCKAGCQSAFGRCDH</sequence>
<keyword evidence="3" id="KW-0732">Signal</keyword>
<accession>A0A139AUX7</accession>